<dbReference type="GO" id="GO:0051537">
    <property type="term" value="F:2 iron, 2 sulfur cluster binding"/>
    <property type="evidence" value="ECO:0007669"/>
    <property type="project" value="UniProtKB-KW"/>
</dbReference>
<evidence type="ECO:0000313" key="11">
    <source>
        <dbReference type="Proteomes" id="UP000613011"/>
    </source>
</evidence>
<keyword evidence="6" id="KW-0408">Iron</keyword>
<dbReference type="PANTHER" id="PTHR43756:SF1">
    <property type="entry name" value="3-PHENYLPROPIONATE_CINNAMIC ACID DIOXYGENASE SUBUNIT ALPHA"/>
    <property type="match status" value="1"/>
</dbReference>
<keyword evidence="2" id="KW-0001">2Fe-2S</keyword>
<comment type="similarity">
    <text evidence="1">Belongs to the bacterial ring-hydroxylating dioxygenase alpha subunit family.</text>
</comment>
<proteinExistence type="inferred from homology"/>
<evidence type="ECO:0000256" key="1">
    <source>
        <dbReference type="ARBA" id="ARBA00008751"/>
    </source>
</evidence>
<keyword evidence="11" id="KW-1185">Reference proteome</keyword>
<evidence type="ECO:0000256" key="2">
    <source>
        <dbReference type="ARBA" id="ARBA00022714"/>
    </source>
</evidence>
<feature type="domain" description="Rieske" evidence="9">
    <location>
        <begin position="52"/>
        <end position="131"/>
    </location>
</feature>
<dbReference type="InterPro" id="IPR036922">
    <property type="entry name" value="Rieske_2Fe-2S_sf"/>
</dbReference>
<dbReference type="InterPro" id="IPR015881">
    <property type="entry name" value="ARHD_Rieske_2Fe_2S"/>
</dbReference>
<evidence type="ECO:0000256" key="8">
    <source>
        <dbReference type="ARBA" id="ARBA00023027"/>
    </source>
</evidence>
<dbReference type="SUPFAM" id="SSF55961">
    <property type="entry name" value="Bet v1-like"/>
    <property type="match status" value="1"/>
</dbReference>
<dbReference type="EMBL" id="JAEQNA010000017">
    <property type="protein sequence ID" value="MBL0423432.1"/>
    <property type="molecule type" value="Genomic_DNA"/>
</dbReference>
<protein>
    <submittedName>
        <fullName evidence="10">Rieske 2Fe-2S domain-containing protein</fullName>
    </submittedName>
</protein>
<evidence type="ECO:0000259" key="9">
    <source>
        <dbReference type="PROSITE" id="PS51296"/>
    </source>
</evidence>
<sequence>MKSPVTAAPGAADPDFLLAMGDDLRQGLLPLRVFNNQQIYDAELRRIFARSWVFIGHESELPHPGDYAMRTIGEDPFIFVRGHDGVVRVLLNACRHRGAQVCRTEMGNAKAFTCPFHGWSYRNTGELMGVPVKNEGYRQLDTSKWSLFEAPRVESYCGLVFANLDPAAPSLEESLGDYKWYLDIQFKLSDGGMVVIGEPHRWMVDANWKQGAENFCGDSSHTQMTHRSVLDVGIVDRAAAGSPGKKHGFHVHDCNGYAISIRQVDDTAERFWEYPPEVTQHFNTRRLSEAQLALARRSLVHNGTVFPNFSFLHIGLTDSKDRPAAGYLSVRAWQPRGPGRTEIWNWIMVPKEASEEYKRRAYQVGMSSFGPSGSFEQDDVAVWPGVARSAATVFAEINNVKLNYQMGLGDMGTATPVTGWEGPGVAVQSNAGEGGLRTFHKTWYARMTGQELSAVEAEVGHG</sequence>
<accession>A0A936ZM71</accession>
<keyword evidence="3" id="KW-0479">Metal-binding</keyword>
<dbReference type="InterPro" id="IPR001663">
    <property type="entry name" value="Rng_hydr_dOase-A"/>
</dbReference>
<dbReference type="PROSITE" id="PS00570">
    <property type="entry name" value="RING_HYDROXYL_ALPHA"/>
    <property type="match status" value="1"/>
</dbReference>
<dbReference type="InterPro" id="IPR015879">
    <property type="entry name" value="Ring_hydroxy_dOase_asu_C_dom"/>
</dbReference>
<evidence type="ECO:0000313" key="10">
    <source>
        <dbReference type="EMBL" id="MBL0423432.1"/>
    </source>
</evidence>
<evidence type="ECO:0000256" key="4">
    <source>
        <dbReference type="ARBA" id="ARBA00022964"/>
    </source>
</evidence>
<name>A0A936ZM71_9BURK</name>
<gene>
    <name evidence="10" type="ORF">JI739_24075</name>
</gene>
<keyword evidence="4" id="KW-0223">Dioxygenase</keyword>
<dbReference type="SUPFAM" id="SSF50022">
    <property type="entry name" value="ISP domain"/>
    <property type="match status" value="1"/>
</dbReference>
<reference evidence="10" key="1">
    <citation type="submission" date="2021-01" db="EMBL/GenBank/DDBJ databases">
        <title>Ramlibacter sp. strain AW1 16S ribosomal RNA gene Genome sequencing and assembly.</title>
        <authorList>
            <person name="Kang M."/>
        </authorList>
    </citation>
    <scope>NUCLEOTIDE SEQUENCE</scope>
    <source>
        <strain evidence="10">AW1</strain>
    </source>
</reference>
<dbReference type="Pfam" id="PF00355">
    <property type="entry name" value="Rieske"/>
    <property type="match status" value="1"/>
</dbReference>
<dbReference type="Pfam" id="PF00848">
    <property type="entry name" value="Ring_hydroxyl_A"/>
    <property type="match status" value="1"/>
</dbReference>
<dbReference type="Proteomes" id="UP000613011">
    <property type="component" value="Unassembled WGS sequence"/>
</dbReference>
<dbReference type="Gene3D" id="3.90.380.10">
    <property type="entry name" value="Naphthalene 1,2-dioxygenase Alpha Subunit, Chain A, domain 1"/>
    <property type="match status" value="1"/>
</dbReference>
<dbReference type="PRINTS" id="PR00090">
    <property type="entry name" value="RNGDIOXGNASE"/>
</dbReference>
<dbReference type="AlphaFoldDB" id="A0A936ZM71"/>
<evidence type="ECO:0000256" key="7">
    <source>
        <dbReference type="ARBA" id="ARBA00023014"/>
    </source>
</evidence>
<dbReference type="GO" id="GO:0005506">
    <property type="term" value="F:iron ion binding"/>
    <property type="evidence" value="ECO:0007669"/>
    <property type="project" value="InterPro"/>
</dbReference>
<dbReference type="RefSeq" id="WP_201686567.1">
    <property type="nucleotide sequence ID" value="NZ_JAEQNA010000017.1"/>
</dbReference>
<organism evidence="10 11">
    <name type="scientific">Ramlibacter aurantiacus</name>
    <dbReference type="NCBI Taxonomy" id="2801330"/>
    <lineage>
        <taxon>Bacteria</taxon>
        <taxon>Pseudomonadati</taxon>
        <taxon>Pseudomonadota</taxon>
        <taxon>Betaproteobacteria</taxon>
        <taxon>Burkholderiales</taxon>
        <taxon>Comamonadaceae</taxon>
        <taxon>Ramlibacter</taxon>
    </lineage>
</organism>
<keyword evidence="5" id="KW-0560">Oxidoreductase</keyword>
<dbReference type="PANTHER" id="PTHR43756">
    <property type="entry name" value="CHOLINE MONOOXYGENASE, CHLOROPLASTIC"/>
    <property type="match status" value="1"/>
</dbReference>
<comment type="caution">
    <text evidence="10">The sequence shown here is derived from an EMBL/GenBank/DDBJ whole genome shotgun (WGS) entry which is preliminary data.</text>
</comment>
<dbReference type="GO" id="GO:0051213">
    <property type="term" value="F:dioxygenase activity"/>
    <property type="evidence" value="ECO:0007669"/>
    <property type="project" value="UniProtKB-KW"/>
</dbReference>
<dbReference type="Gene3D" id="2.102.10.10">
    <property type="entry name" value="Rieske [2Fe-2S] iron-sulphur domain"/>
    <property type="match status" value="1"/>
</dbReference>
<evidence type="ECO:0000256" key="5">
    <source>
        <dbReference type="ARBA" id="ARBA00023002"/>
    </source>
</evidence>
<evidence type="ECO:0000256" key="6">
    <source>
        <dbReference type="ARBA" id="ARBA00023004"/>
    </source>
</evidence>
<keyword evidence="7" id="KW-0411">Iron-sulfur</keyword>
<dbReference type="PROSITE" id="PS51296">
    <property type="entry name" value="RIESKE"/>
    <property type="match status" value="1"/>
</dbReference>
<keyword evidence="8" id="KW-0520">NAD</keyword>
<evidence type="ECO:0000256" key="3">
    <source>
        <dbReference type="ARBA" id="ARBA00022723"/>
    </source>
</evidence>
<dbReference type="InterPro" id="IPR017941">
    <property type="entry name" value="Rieske_2Fe-2S"/>
</dbReference>